<reference evidence="10 11" key="1">
    <citation type="submission" date="2020-12" db="EMBL/GenBank/DDBJ databases">
        <authorList>
            <person name="Shan Y."/>
        </authorList>
    </citation>
    <scope>NUCLEOTIDE SEQUENCE [LARGE SCALE GENOMIC DNA]</scope>
    <source>
        <strain evidence="11">csc3.9</strain>
    </source>
</reference>
<keyword evidence="3 9" id="KW-0032">Aminotransferase</keyword>
<comment type="subcellular location">
    <subcellularLocation>
        <location evidence="9">Cytoplasm</location>
    </subcellularLocation>
</comment>
<evidence type="ECO:0000256" key="4">
    <source>
        <dbReference type="ARBA" id="ARBA00022679"/>
    </source>
</evidence>
<keyword evidence="5 9" id="KW-0949">S-adenosyl-L-methionine</keyword>
<feature type="binding site" evidence="9">
    <location>
        <position position="262"/>
    </location>
    <ligand>
        <name>pyridoxal 5'-phosphate</name>
        <dbReference type="ChEBI" id="CHEBI:597326"/>
    </ligand>
</feature>
<dbReference type="Proteomes" id="UP000596063">
    <property type="component" value="Chromosome"/>
</dbReference>
<dbReference type="GO" id="GO:0030170">
    <property type="term" value="F:pyridoxal phosphate binding"/>
    <property type="evidence" value="ECO:0007669"/>
    <property type="project" value="UniProtKB-UniRule"/>
</dbReference>
<feature type="site" description="Participates in the substrate recognition with KAPA and in a stacking interaction with the adenine ring of SAM" evidence="9">
    <location>
        <position position="33"/>
    </location>
</feature>
<evidence type="ECO:0000256" key="1">
    <source>
        <dbReference type="ARBA" id="ARBA00001933"/>
    </source>
</evidence>
<feature type="binding site" evidence="9">
    <location>
        <begin position="128"/>
        <end position="129"/>
    </location>
    <ligand>
        <name>pyridoxal 5'-phosphate</name>
        <dbReference type="ChEBI" id="CHEBI:597326"/>
    </ligand>
</feature>
<comment type="subunit">
    <text evidence="9">Homodimer.</text>
</comment>
<accession>A0A7T4QY38</accession>
<name>A0A7T4QY38_9GAMM</name>
<dbReference type="InterPro" id="IPR005814">
    <property type="entry name" value="Aminotrans_3"/>
</dbReference>
<dbReference type="NCBIfam" id="TIGR00508">
    <property type="entry name" value="bioA"/>
    <property type="match status" value="1"/>
</dbReference>
<evidence type="ECO:0000256" key="8">
    <source>
        <dbReference type="ARBA" id="ARBA00048449"/>
    </source>
</evidence>
<gene>
    <name evidence="9 10" type="primary">bioA</name>
    <name evidence="10" type="ORF">I6N98_10425</name>
</gene>
<comment type="cofactor">
    <cofactor evidence="1 9">
        <name>pyridoxal 5'-phosphate</name>
        <dbReference type="ChEBI" id="CHEBI:597326"/>
    </cofactor>
</comment>
<evidence type="ECO:0000313" key="10">
    <source>
        <dbReference type="EMBL" id="QQD16804.1"/>
    </source>
</evidence>
<comment type="function">
    <text evidence="9">Catalyzes the transfer of the alpha-amino group from S-adenosyl-L-methionine (SAM) to 7-keto-8-aminopelargonic acid (KAPA) to form 7,8-diaminopelargonic acid (DAPA). It is the only aminotransferase known to utilize SAM as an amino donor.</text>
</comment>
<dbReference type="InterPro" id="IPR015421">
    <property type="entry name" value="PyrdxlP-dep_Trfase_major"/>
</dbReference>
<dbReference type="Gene3D" id="3.40.640.10">
    <property type="entry name" value="Type I PLP-dependent aspartate aminotransferase-like (Major domain)"/>
    <property type="match status" value="1"/>
</dbReference>
<feature type="binding site" evidence="9">
    <location>
        <position position="324"/>
    </location>
    <ligand>
        <name>substrate</name>
    </ligand>
</feature>
<dbReference type="GO" id="GO:0009102">
    <property type="term" value="P:biotin biosynthetic process"/>
    <property type="evidence" value="ECO:0007669"/>
    <property type="project" value="UniProtKB-UniRule"/>
</dbReference>
<keyword evidence="9" id="KW-0963">Cytoplasm</keyword>
<dbReference type="SUPFAM" id="SSF53383">
    <property type="entry name" value="PLP-dependent transferases"/>
    <property type="match status" value="1"/>
</dbReference>
<dbReference type="HAMAP" id="MF_00834">
    <property type="entry name" value="BioA"/>
    <property type="match status" value="1"/>
</dbReference>
<evidence type="ECO:0000256" key="7">
    <source>
        <dbReference type="ARBA" id="ARBA00022898"/>
    </source>
</evidence>
<evidence type="ECO:0000256" key="3">
    <source>
        <dbReference type="ARBA" id="ARBA00022576"/>
    </source>
</evidence>
<keyword evidence="6 9" id="KW-0093">Biotin biosynthesis</keyword>
<dbReference type="InterPro" id="IPR005815">
    <property type="entry name" value="BioA"/>
</dbReference>
<dbReference type="InterPro" id="IPR049704">
    <property type="entry name" value="Aminotrans_3_PPA_site"/>
</dbReference>
<feature type="binding site" evidence="9">
    <location>
        <position position="161"/>
    </location>
    <ligand>
        <name>substrate</name>
    </ligand>
</feature>
<dbReference type="EMBL" id="CP066167">
    <property type="protein sequence ID" value="QQD16804.1"/>
    <property type="molecule type" value="Genomic_DNA"/>
</dbReference>
<comment type="catalytic activity">
    <reaction evidence="8 9">
        <text>(8S)-8-amino-7-oxononanoate + S-adenosyl-L-methionine = S-adenosyl-4-methylsulfanyl-2-oxobutanoate + (7R,8S)-7,8-diammoniononanoate</text>
        <dbReference type="Rhea" id="RHEA:16861"/>
        <dbReference type="ChEBI" id="CHEBI:16490"/>
        <dbReference type="ChEBI" id="CHEBI:59789"/>
        <dbReference type="ChEBI" id="CHEBI:149468"/>
        <dbReference type="ChEBI" id="CHEBI:149469"/>
        <dbReference type="EC" id="2.6.1.62"/>
    </reaction>
</comment>
<evidence type="ECO:0000256" key="2">
    <source>
        <dbReference type="ARBA" id="ARBA00005063"/>
    </source>
</evidence>
<dbReference type="NCBIfam" id="NF005940">
    <property type="entry name" value="PRK07986.1"/>
    <property type="match status" value="1"/>
</dbReference>
<dbReference type="FunFam" id="3.40.640.10:FF:000041">
    <property type="entry name" value="Adenosylmethionine-8-amino-7-oxononanoate aminotransferase"/>
    <property type="match status" value="1"/>
</dbReference>
<protein>
    <recommendedName>
        <fullName evidence="9">Adenosylmethionine-8-amino-7-oxononanoate aminotransferase</fullName>
        <ecNumber evidence="9">2.6.1.62</ecNumber>
    </recommendedName>
    <alternativeName>
        <fullName evidence="9">7,8-diamino-pelargonic acid aminotransferase</fullName>
        <shortName evidence="9">DAPA AT</shortName>
        <shortName evidence="9">DAPA aminotransferase</shortName>
    </alternativeName>
    <alternativeName>
        <fullName evidence="9">7,8-diaminononanoate synthase</fullName>
        <shortName evidence="9">DANS</shortName>
    </alternativeName>
    <alternativeName>
        <fullName evidence="9">Diaminopelargonic acid synthase</fullName>
    </alternativeName>
</protein>
<evidence type="ECO:0000313" key="11">
    <source>
        <dbReference type="Proteomes" id="UP000596063"/>
    </source>
</evidence>
<evidence type="ECO:0000256" key="9">
    <source>
        <dbReference type="HAMAP-Rule" id="MF_00834"/>
    </source>
</evidence>
<feature type="binding site" evidence="9">
    <location>
        <position position="291"/>
    </location>
    <ligand>
        <name>substrate</name>
    </ligand>
</feature>
<dbReference type="Pfam" id="PF00202">
    <property type="entry name" value="Aminotran_3"/>
    <property type="match status" value="1"/>
</dbReference>
<dbReference type="PANTHER" id="PTHR42684:SF17">
    <property type="entry name" value="ADENOSYLMETHIONINE-8-AMINO-7-OXONONANOATE AMINOTRANSFERASE"/>
    <property type="match status" value="1"/>
</dbReference>
<dbReference type="InterPro" id="IPR015424">
    <property type="entry name" value="PyrdxlP-dep_Trfase"/>
</dbReference>
<comment type="similarity">
    <text evidence="9">Belongs to the class-III pyridoxal-phosphate-dependent aminotransferase family. BioA subfamily.</text>
</comment>
<dbReference type="InterPro" id="IPR015422">
    <property type="entry name" value="PyrdxlP-dep_Trfase_small"/>
</dbReference>
<feature type="modified residue" description="N6-(pyridoxal phosphate)lysine" evidence="9">
    <location>
        <position position="291"/>
    </location>
</feature>
<feature type="binding site" evidence="9">
    <location>
        <position position="408"/>
    </location>
    <ligand>
        <name>substrate</name>
    </ligand>
</feature>
<evidence type="ECO:0000256" key="6">
    <source>
        <dbReference type="ARBA" id="ARBA00022756"/>
    </source>
</evidence>
<keyword evidence="7 9" id="KW-0663">Pyridoxal phosphate</keyword>
<keyword evidence="11" id="KW-1185">Reference proteome</keyword>
<dbReference type="NCBIfam" id="NF004624">
    <property type="entry name" value="PRK05964.1"/>
    <property type="match status" value="1"/>
</dbReference>
<dbReference type="UniPathway" id="UPA00078">
    <property type="reaction ID" value="UER00160"/>
</dbReference>
<keyword evidence="4 9" id="KW-0808">Transferase</keyword>
<dbReference type="GO" id="GO:0004015">
    <property type="term" value="F:adenosylmethionine-8-amino-7-oxononanoate transaminase activity"/>
    <property type="evidence" value="ECO:0007669"/>
    <property type="project" value="UniProtKB-UniRule"/>
</dbReference>
<feature type="binding site" evidence="9">
    <location>
        <begin position="325"/>
        <end position="326"/>
    </location>
    <ligand>
        <name>pyridoxal 5'-phosphate</name>
        <dbReference type="ChEBI" id="CHEBI:597326"/>
    </ligand>
</feature>
<comment type="pathway">
    <text evidence="2 9">Cofactor biosynthesis; biotin biosynthesis; 7,8-diaminononanoate from 8-amino-7-oxononanoate (SAM route): step 1/1.</text>
</comment>
<evidence type="ECO:0000256" key="5">
    <source>
        <dbReference type="ARBA" id="ARBA00022691"/>
    </source>
</evidence>
<dbReference type="CDD" id="cd00610">
    <property type="entry name" value="OAT_like"/>
    <property type="match status" value="1"/>
</dbReference>
<dbReference type="KEGG" id="snan:I6N98_10425"/>
<organism evidence="10 11">
    <name type="scientific">Spongiibacter nanhainus</name>
    <dbReference type="NCBI Taxonomy" id="2794344"/>
    <lineage>
        <taxon>Bacteria</taxon>
        <taxon>Pseudomonadati</taxon>
        <taxon>Pseudomonadota</taxon>
        <taxon>Gammaproteobacteria</taxon>
        <taxon>Cellvibrionales</taxon>
        <taxon>Spongiibacteraceae</taxon>
        <taxon>Spongiibacter</taxon>
    </lineage>
</organism>
<dbReference type="PANTHER" id="PTHR42684">
    <property type="entry name" value="ADENOSYLMETHIONINE-8-AMINO-7-OXONONANOATE AMINOTRANSFERASE"/>
    <property type="match status" value="1"/>
</dbReference>
<dbReference type="RefSeq" id="WP_198568306.1">
    <property type="nucleotide sequence ID" value="NZ_CP066167.1"/>
</dbReference>
<dbReference type="PROSITE" id="PS00600">
    <property type="entry name" value="AA_TRANSFER_CLASS_3"/>
    <property type="match status" value="1"/>
</dbReference>
<proteinExistence type="inferred from homology"/>
<dbReference type="GO" id="GO:0005737">
    <property type="term" value="C:cytoplasm"/>
    <property type="evidence" value="ECO:0007669"/>
    <property type="project" value="UniProtKB-SubCell"/>
</dbReference>
<sequence>MSHTAPSYPESAYNDVDTATWQAWDRDHIWHPYSSMLTQPEIFPVASAKGVRLTLADGRELVDGMSSWWSAIHGYNHPTLNAAAQQQLGDMSHVMFGGLSHQPAAALGKRLVDLTPAPLTRVFISDSGSVAVEVAIKMAMQYWISQGNKDKSRLLALRNGYHGDTFATMAVCDPVTGMHHMFSEVLAQHIFAPAPAPAFDAEATAEDMADIAALLEQHHKQLAAVIIEPVVQGAGGMRFYSPDYVRQLRELCDHYDVLLIHDEIATGFGRTGKLFACDHAGISPDIMCVGKALTGGYLSLAATLCTEKIAEGICRGEAGVFMHGPTFMGNPLACSIANASIDLLTSQDWQGNLARIEQGLAQGLAPAKDIPGVSDVRWLGGIGVIELNEPVDMAQIQPDFVDHGVWIRPFGKLIYTMPPYVISDKDLAFLCRQMVAVVAKHAPGQGGR</sequence>
<feature type="binding site" evidence="9">
    <location>
        <position position="68"/>
    </location>
    <ligand>
        <name>substrate</name>
    </ligand>
</feature>
<dbReference type="AlphaFoldDB" id="A0A7T4QY38"/>
<dbReference type="EC" id="2.6.1.62" evidence="9"/>
<dbReference type="Gene3D" id="3.90.1150.10">
    <property type="entry name" value="Aspartate Aminotransferase, domain 1"/>
    <property type="match status" value="1"/>
</dbReference>